<dbReference type="Gene3D" id="2.40.50.100">
    <property type="match status" value="1"/>
</dbReference>
<dbReference type="RefSeq" id="WP_111199048.1">
    <property type="nucleotide sequence ID" value="NZ_QKVK01000006.1"/>
</dbReference>
<gene>
    <name evidence="11" type="primary">accB</name>
    <name evidence="11" type="ORF">DK847_13485</name>
</gene>
<dbReference type="GO" id="GO:0003989">
    <property type="term" value="F:acetyl-CoA carboxylase activity"/>
    <property type="evidence" value="ECO:0007669"/>
    <property type="project" value="InterPro"/>
</dbReference>
<evidence type="ECO:0000256" key="9">
    <source>
        <dbReference type="RuleBase" id="RU364072"/>
    </source>
</evidence>
<evidence type="ECO:0000259" key="10">
    <source>
        <dbReference type="PROSITE" id="PS50968"/>
    </source>
</evidence>
<comment type="function">
    <text evidence="1 9">This protein is a component of the acetyl coenzyme A carboxylase complex; first, biotin carboxylase catalyzes the carboxylation of the carrier protein and then the transcarboxylase transfers the carboxyl group to form malonyl-CoA.</text>
</comment>
<dbReference type="EMBL" id="QKVK01000006">
    <property type="protein sequence ID" value="PZF76211.1"/>
    <property type="molecule type" value="Genomic_DNA"/>
</dbReference>
<dbReference type="CDD" id="cd06850">
    <property type="entry name" value="biotinyl_domain"/>
    <property type="match status" value="1"/>
</dbReference>
<dbReference type="AlphaFoldDB" id="A0A2W2ALF7"/>
<keyword evidence="6 9" id="KW-0443">Lipid metabolism</keyword>
<dbReference type="GO" id="GO:0009317">
    <property type="term" value="C:acetyl-CoA carboxylase complex"/>
    <property type="evidence" value="ECO:0007669"/>
    <property type="project" value="InterPro"/>
</dbReference>
<name>A0A2W2ALF7_9HYPH</name>
<dbReference type="PRINTS" id="PR01071">
    <property type="entry name" value="ACOABIOTINCC"/>
</dbReference>
<dbReference type="InterPro" id="IPR001249">
    <property type="entry name" value="AcCoA_biotinCC"/>
</dbReference>
<evidence type="ECO:0000256" key="4">
    <source>
        <dbReference type="ARBA" id="ARBA00022516"/>
    </source>
</evidence>
<keyword evidence="4 9" id="KW-0444">Lipid biosynthesis</keyword>
<comment type="pathway">
    <text evidence="2 9">Lipid metabolism; fatty acid biosynthesis.</text>
</comment>
<evidence type="ECO:0000313" key="12">
    <source>
        <dbReference type="Proteomes" id="UP000248795"/>
    </source>
</evidence>
<evidence type="ECO:0000256" key="3">
    <source>
        <dbReference type="ARBA" id="ARBA00017562"/>
    </source>
</evidence>
<comment type="caution">
    <text evidence="11">The sequence shown here is derived from an EMBL/GenBank/DDBJ whole genome shotgun (WGS) entry which is preliminary data.</text>
</comment>
<dbReference type="UniPathway" id="UPA00094"/>
<dbReference type="SUPFAM" id="SSF51230">
    <property type="entry name" value="Single hybrid motif"/>
    <property type="match status" value="1"/>
</dbReference>
<dbReference type="PROSITE" id="PS00188">
    <property type="entry name" value="BIOTIN"/>
    <property type="match status" value="1"/>
</dbReference>
<evidence type="ECO:0000256" key="1">
    <source>
        <dbReference type="ARBA" id="ARBA00003761"/>
    </source>
</evidence>
<dbReference type="PROSITE" id="PS50968">
    <property type="entry name" value="BIOTINYL_LIPOYL"/>
    <property type="match status" value="1"/>
</dbReference>
<dbReference type="InterPro" id="IPR001882">
    <property type="entry name" value="Biotin_BS"/>
</dbReference>
<dbReference type="NCBIfam" id="TIGR00531">
    <property type="entry name" value="BCCP"/>
    <property type="match status" value="1"/>
</dbReference>
<reference evidence="12" key="1">
    <citation type="submission" date="2018-06" db="EMBL/GenBank/DDBJ databases">
        <title>Aestuariibacter litoralis strain KCTC 52945T.</title>
        <authorList>
            <person name="Li X."/>
            <person name="Salam N."/>
            <person name="Li J.-L."/>
            <person name="Chen Y.-M."/>
            <person name="Yang Z.-W."/>
            <person name="Zhang L.-Y."/>
            <person name="Han M.-X."/>
            <person name="Xiao M."/>
            <person name="Li W.-J."/>
        </authorList>
    </citation>
    <scope>NUCLEOTIDE SEQUENCE [LARGE SCALE GENOMIC DNA]</scope>
    <source>
        <strain evidence="12">KCTC 52945</strain>
    </source>
</reference>
<evidence type="ECO:0000256" key="8">
    <source>
        <dbReference type="ARBA" id="ARBA00023267"/>
    </source>
</evidence>
<proteinExistence type="predicted"/>
<dbReference type="InterPro" id="IPR050709">
    <property type="entry name" value="Biotin_Carboxyl_Carrier/Decarb"/>
</dbReference>
<dbReference type="InterPro" id="IPR000089">
    <property type="entry name" value="Biotin_lipoyl"/>
</dbReference>
<dbReference type="PANTHER" id="PTHR45266">
    <property type="entry name" value="OXALOACETATE DECARBOXYLASE ALPHA CHAIN"/>
    <property type="match status" value="1"/>
</dbReference>
<dbReference type="InterPro" id="IPR011053">
    <property type="entry name" value="Single_hybrid_motif"/>
</dbReference>
<evidence type="ECO:0000313" key="11">
    <source>
        <dbReference type="EMBL" id="PZF76211.1"/>
    </source>
</evidence>
<dbReference type="PANTHER" id="PTHR45266:SF3">
    <property type="entry name" value="OXALOACETATE DECARBOXYLASE ALPHA CHAIN"/>
    <property type="match status" value="1"/>
</dbReference>
<keyword evidence="5 9" id="KW-0276">Fatty acid metabolism</keyword>
<dbReference type="FunFam" id="2.40.50.100:FF:000003">
    <property type="entry name" value="Acetyl-CoA carboxylase biotin carboxyl carrier protein"/>
    <property type="match status" value="1"/>
</dbReference>
<keyword evidence="7 9" id="KW-0275">Fatty acid biosynthesis</keyword>
<dbReference type="GO" id="GO:0006633">
    <property type="term" value="P:fatty acid biosynthetic process"/>
    <property type="evidence" value="ECO:0007669"/>
    <property type="project" value="UniProtKB-UniPathway"/>
</dbReference>
<sequence length="164" mass="17005">MPPSKKASAKSTLTDPDLELIASLAEILNDTGLSEIELDRKGTKFRVAKQVTAVASIASAPPAPVVHAHAAPVHEAPAAPAKASGDHPGTVKSPMVGTVYMAPSPGAANFIEIGSTVKEGQTLLIIEAMKTMNQIHAPRSGKVTAIYVENGHPVEYGEPLVAIE</sequence>
<dbReference type="Pfam" id="PF00364">
    <property type="entry name" value="Biotin_lipoyl"/>
    <property type="match status" value="1"/>
</dbReference>
<keyword evidence="12" id="KW-1185">Reference proteome</keyword>
<evidence type="ECO:0000256" key="7">
    <source>
        <dbReference type="ARBA" id="ARBA00023160"/>
    </source>
</evidence>
<dbReference type="Proteomes" id="UP000248795">
    <property type="component" value="Unassembled WGS sequence"/>
</dbReference>
<evidence type="ECO:0000256" key="2">
    <source>
        <dbReference type="ARBA" id="ARBA00005194"/>
    </source>
</evidence>
<protein>
    <recommendedName>
        <fullName evidence="3 9">Biotin carboxyl carrier protein of acetyl-CoA carboxylase</fullName>
    </recommendedName>
</protein>
<accession>A0A2W2ALF7</accession>
<evidence type="ECO:0000256" key="5">
    <source>
        <dbReference type="ARBA" id="ARBA00022832"/>
    </source>
</evidence>
<keyword evidence="8 9" id="KW-0092">Biotin</keyword>
<feature type="domain" description="Lipoyl-binding" evidence="10">
    <location>
        <begin position="88"/>
        <end position="164"/>
    </location>
</feature>
<organism evidence="11 12">
    <name type="scientific">Aestuariivirga litoralis</name>
    <dbReference type="NCBI Taxonomy" id="2650924"/>
    <lineage>
        <taxon>Bacteria</taxon>
        <taxon>Pseudomonadati</taxon>
        <taxon>Pseudomonadota</taxon>
        <taxon>Alphaproteobacteria</taxon>
        <taxon>Hyphomicrobiales</taxon>
        <taxon>Aestuariivirgaceae</taxon>
        <taxon>Aestuariivirga</taxon>
    </lineage>
</organism>
<evidence type="ECO:0000256" key="6">
    <source>
        <dbReference type="ARBA" id="ARBA00023098"/>
    </source>
</evidence>